<reference evidence="3" key="1">
    <citation type="submission" date="2018-10" db="EMBL/GenBank/DDBJ databases">
        <authorList>
            <person name="Hariharan J."/>
            <person name="Choudoir M.J."/>
            <person name="Diebold P."/>
            <person name="Panke-Buisse K."/>
            <person name="Campbell A.N."/>
            <person name="Buckley D.H."/>
        </authorList>
    </citation>
    <scope>NUCLEOTIDE SEQUENCE</scope>
    <source>
        <strain evidence="3">Gb1</strain>
    </source>
</reference>
<feature type="compositionally biased region" description="Pro residues" evidence="2">
    <location>
        <begin position="80"/>
        <end position="90"/>
    </location>
</feature>
<dbReference type="PANTHER" id="PTHR24305:SF166">
    <property type="entry name" value="CYTOCHROME P450 12A4, MITOCHONDRIAL-RELATED"/>
    <property type="match status" value="1"/>
</dbReference>
<gene>
    <name evidence="3" type="ORF">EAO74_02055</name>
</gene>
<organism evidence="3">
    <name type="scientific">Streptomyces sp. gb1(2016)</name>
    <dbReference type="NCBI Taxonomy" id="1828321"/>
    <lineage>
        <taxon>Bacteria</taxon>
        <taxon>Bacillati</taxon>
        <taxon>Actinomycetota</taxon>
        <taxon>Actinomycetes</taxon>
        <taxon>Kitasatosporales</taxon>
        <taxon>Streptomycetaceae</taxon>
        <taxon>Streptomyces</taxon>
    </lineage>
</organism>
<dbReference type="GO" id="GO:0016705">
    <property type="term" value="F:oxidoreductase activity, acting on paired donors, with incorporation or reduction of molecular oxygen"/>
    <property type="evidence" value="ECO:0007669"/>
    <property type="project" value="InterPro"/>
</dbReference>
<evidence type="ECO:0000256" key="1">
    <source>
        <dbReference type="ARBA" id="ARBA00010617"/>
    </source>
</evidence>
<feature type="compositionally biased region" description="Basic residues" evidence="2">
    <location>
        <begin position="109"/>
        <end position="123"/>
    </location>
</feature>
<dbReference type="EMBL" id="RDBM01000009">
    <property type="protein sequence ID" value="TXS33892.1"/>
    <property type="molecule type" value="Genomic_DNA"/>
</dbReference>
<dbReference type="GO" id="GO:0004497">
    <property type="term" value="F:monooxygenase activity"/>
    <property type="evidence" value="ECO:0007669"/>
    <property type="project" value="InterPro"/>
</dbReference>
<sequence length="139" mass="15176">MPSRRAGAGAHGLIDTLLTAEHPLTRQQLQDEAITLLTGAIETTGSTLAWTLYEVTRNPETERQLRTELASVCAPRPRGPRPSPLRPPRPAGEHPEVRPRVDGDQNRHPGLRPRRAPHTAGGRRHLEPLSASARPGVLP</sequence>
<dbReference type="GO" id="GO:0005506">
    <property type="term" value="F:iron ion binding"/>
    <property type="evidence" value="ECO:0007669"/>
    <property type="project" value="InterPro"/>
</dbReference>
<accession>A0A652LCR8</accession>
<protein>
    <submittedName>
        <fullName evidence="3">Cytochrome P450</fullName>
    </submittedName>
</protein>
<evidence type="ECO:0000313" key="3">
    <source>
        <dbReference type="EMBL" id="TXS33892.1"/>
    </source>
</evidence>
<dbReference type="AlphaFoldDB" id="A0A652LCR8"/>
<proteinExistence type="inferred from homology"/>
<comment type="caution">
    <text evidence="3">The sequence shown here is derived from an EMBL/GenBank/DDBJ whole genome shotgun (WGS) entry which is preliminary data.</text>
</comment>
<dbReference type="InterPro" id="IPR050121">
    <property type="entry name" value="Cytochrome_P450_monoxygenase"/>
</dbReference>
<feature type="region of interest" description="Disordered" evidence="2">
    <location>
        <begin position="70"/>
        <end position="139"/>
    </location>
</feature>
<dbReference type="GO" id="GO:0020037">
    <property type="term" value="F:heme binding"/>
    <property type="evidence" value="ECO:0007669"/>
    <property type="project" value="InterPro"/>
</dbReference>
<dbReference type="SUPFAM" id="SSF48264">
    <property type="entry name" value="Cytochrome P450"/>
    <property type="match status" value="1"/>
</dbReference>
<dbReference type="Pfam" id="PF00067">
    <property type="entry name" value="p450"/>
    <property type="match status" value="1"/>
</dbReference>
<comment type="similarity">
    <text evidence="1">Belongs to the cytochrome P450 family.</text>
</comment>
<dbReference type="InterPro" id="IPR001128">
    <property type="entry name" value="Cyt_P450"/>
</dbReference>
<dbReference type="InterPro" id="IPR036396">
    <property type="entry name" value="Cyt_P450_sf"/>
</dbReference>
<name>A0A652LCR8_9ACTN</name>
<feature type="compositionally biased region" description="Basic and acidic residues" evidence="2">
    <location>
        <begin position="91"/>
        <end position="107"/>
    </location>
</feature>
<evidence type="ECO:0000256" key="2">
    <source>
        <dbReference type="SAM" id="MobiDB-lite"/>
    </source>
</evidence>
<dbReference type="PANTHER" id="PTHR24305">
    <property type="entry name" value="CYTOCHROME P450"/>
    <property type="match status" value="1"/>
</dbReference>
<dbReference type="Gene3D" id="1.10.630.10">
    <property type="entry name" value="Cytochrome P450"/>
    <property type="match status" value="1"/>
</dbReference>